<feature type="transmembrane region" description="Helical" evidence="7">
    <location>
        <begin position="214"/>
        <end position="235"/>
    </location>
</feature>
<dbReference type="OrthoDB" id="45815at2157"/>
<dbReference type="Gene3D" id="1.10.3720.10">
    <property type="entry name" value="MetI-like"/>
    <property type="match status" value="1"/>
</dbReference>
<feature type="transmembrane region" description="Helical" evidence="7">
    <location>
        <begin position="34"/>
        <end position="55"/>
    </location>
</feature>
<keyword evidence="6 7" id="KW-0472">Membrane</keyword>
<feature type="transmembrane region" description="Helical" evidence="7">
    <location>
        <begin position="97"/>
        <end position="121"/>
    </location>
</feature>
<proteinExistence type="inferred from homology"/>
<evidence type="ECO:0000259" key="8">
    <source>
        <dbReference type="PROSITE" id="PS50928"/>
    </source>
</evidence>
<evidence type="ECO:0000313" key="9">
    <source>
        <dbReference type="EMBL" id="RQG88037.1"/>
    </source>
</evidence>
<dbReference type="PANTHER" id="PTHR32243">
    <property type="entry name" value="MALTOSE TRANSPORT SYSTEM PERMEASE-RELATED"/>
    <property type="match status" value="1"/>
</dbReference>
<dbReference type="Pfam" id="PF00528">
    <property type="entry name" value="BPD_transp_1"/>
    <property type="match status" value="1"/>
</dbReference>
<evidence type="ECO:0000313" key="10">
    <source>
        <dbReference type="Proteomes" id="UP000273828"/>
    </source>
</evidence>
<reference evidence="9 10" key="1">
    <citation type="submission" date="2018-10" db="EMBL/GenBank/DDBJ databases">
        <title>Natrarchaeobius chitinivorans gen. nov., sp. nov., and Natrarchaeobius haloalkaliphilus sp. nov., alkaliphilic, chitin-utilizing haloarchaea from hypersaline alkaline lakes.</title>
        <authorList>
            <person name="Sorokin D.Y."/>
            <person name="Elcheninov A.G."/>
            <person name="Kostrikina N.A."/>
            <person name="Bale N.J."/>
            <person name="Sinninghe Damste J.S."/>
            <person name="Khijniak T.V."/>
            <person name="Kublanov I.V."/>
            <person name="Toshchakov S.V."/>
        </authorList>
    </citation>
    <scope>NUCLEOTIDE SEQUENCE [LARGE SCALE GENOMIC DNA]</scope>
    <source>
        <strain evidence="9 10">AArcht-Sl</strain>
    </source>
</reference>
<dbReference type="InterPro" id="IPR035906">
    <property type="entry name" value="MetI-like_sf"/>
</dbReference>
<dbReference type="EMBL" id="REFY01000005">
    <property type="protein sequence ID" value="RQG88037.1"/>
    <property type="molecule type" value="Genomic_DNA"/>
</dbReference>
<evidence type="ECO:0000256" key="6">
    <source>
        <dbReference type="ARBA" id="ARBA00023136"/>
    </source>
</evidence>
<keyword evidence="2 7" id="KW-0813">Transport</keyword>
<keyword evidence="5 7" id="KW-1133">Transmembrane helix</keyword>
<dbReference type="CDD" id="cd06261">
    <property type="entry name" value="TM_PBP2"/>
    <property type="match status" value="1"/>
</dbReference>
<feature type="transmembrane region" description="Helical" evidence="7">
    <location>
        <begin position="133"/>
        <end position="157"/>
    </location>
</feature>
<evidence type="ECO:0000256" key="4">
    <source>
        <dbReference type="ARBA" id="ARBA00022692"/>
    </source>
</evidence>
<name>A0A3N6LP59_9EURY</name>
<comment type="similarity">
    <text evidence="7">Belongs to the binding-protein-dependent transport system permease family.</text>
</comment>
<dbReference type="InterPro" id="IPR000515">
    <property type="entry name" value="MetI-like"/>
</dbReference>
<dbReference type="SUPFAM" id="SSF161098">
    <property type="entry name" value="MetI-like"/>
    <property type="match status" value="1"/>
</dbReference>
<protein>
    <submittedName>
        <fullName evidence="9">Carbohydrate ABC transporter permease</fullName>
    </submittedName>
</protein>
<dbReference type="PANTHER" id="PTHR32243:SF18">
    <property type="entry name" value="INNER MEMBRANE ABC TRANSPORTER PERMEASE PROTEIN YCJP"/>
    <property type="match status" value="1"/>
</dbReference>
<gene>
    <name evidence="9" type="ORF">EA462_14395</name>
</gene>
<keyword evidence="4 7" id="KW-0812">Transmembrane</keyword>
<keyword evidence="10" id="KW-1185">Reference proteome</keyword>
<feature type="transmembrane region" description="Helical" evidence="7">
    <location>
        <begin position="163"/>
        <end position="186"/>
    </location>
</feature>
<evidence type="ECO:0000256" key="2">
    <source>
        <dbReference type="ARBA" id="ARBA00022448"/>
    </source>
</evidence>
<dbReference type="PROSITE" id="PS50928">
    <property type="entry name" value="ABC_TM1"/>
    <property type="match status" value="1"/>
</dbReference>
<evidence type="ECO:0000256" key="7">
    <source>
        <dbReference type="RuleBase" id="RU363032"/>
    </source>
</evidence>
<feature type="domain" description="ABC transmembrane type-1" evidence="8">
    <location>
        <begin position="98"/>
        <end position="289"/>
    </location>
</feature>
<sequence length="303" mass="34166">MTTKDTDSVHETLADRLPLWGSLSYPQRNRIMRWLGHGVLGVWVGIMLFPILWMLNSTIRLPATLQARDPPLISFELAHYGLDNLHYVLFFSSFPRYMFNSLLVTSGVIVLTVVASTFGGYGLARIDMPFKKTFARGVLFGYMFPAILLAIPMFIFWREIGILNSYIGLTLAHTALALPFSLWLMWKFFQTVPYSLEESAQVGGASRFRSMIEIAIPIAKPGIIAVAIFAFAISWNQYTIPKVIMSDQSMQVLTVGVEDFMIQDDTLYGPLMTASFITIIPAFIFVFTLQKYLIQGFRVEGNG</sequence>
<evidence type="ECO:0000256" key="5">
    <source>
        <dbReference type="ARBA" id="ARBA00022989"/>
    </source>
</evidence>
<comment type="subcellular location">
    <subcellularLocation>
        <location evidence="1 7">Cell membrane</location>
        <topology evidence="1 7">Multi-pass membrane protein</topology>
    </subcellularLocation>
</comment>
<dbReference type="RefSeq" id="WP_124179233.1">
    <property type="nucleotide sequence ID" value="NZ_REFY01000005.1"/>
</dbReference>
<organism evidence="9 10">
    <name type="scientific">Natrarchaeobius halalkaliphilus</name>
    <dbReference type="NCBI Taxonomy" id="1679091"/>
    <lineage>
        <taxon>Archaea</taxon>
        <taxon>Methanobacteriati</taxon>
        <taxon>Methanobacteriota</taxon>
        <taxon>Stenosarchaea group</taxon>
        <taxon>Halobacteria</taxon>
        <taxon>Halobacteriales</taxon>
        <taxon>Natrialbaceae</taxon>
        <taxon>Natrarchaeobius</taxon>
    </lineage>
</organism>
<dbReference type="AlphaFoldDB" id="A0A3N6LP59"/>
<dbReference type="Proteomes" id="UP000273828">
    <property type="component" value="Unassembled WGS sequence"/>
</dbReference>
<evidence type="ECO:0000256" key="3">
    <source>
        <dbReference type="ARBA" id="ARBA00022475"/>
    </source>
</evidence>
<feature type="transmembrane region" description="Helical" evidence="7">
    <location>
        <begin position="267"/>
        <end position="289"/>
    </location>
</feature>
<comment type="caution">
    <text evidence="9">The sequence shown here is derived from an EMBL/GenBank/DDBJ whole genome shotgun (WGS) entry which is preliminary data.</text>
</comment>
<evidence type="ECO:0000256" key="1">
    <source>
        <dbReference type="ARBA" id="ARBA00004651"/>
    </source>
</evidence>
<dbReference type="GO" id="GO:0005886">
    <property type="term" value="C:plasma membrane"/>
    <property type="evidence" value="ECO:0007669"/>
    <property type="project" value="UniProtKB-SubCell"/>
</dbReference>
<dbReference type="GO" id="GO:0055085">
    <property type="term" value="P:transmembrane transport"/>
    <property type="evidence" value="ECO:0007669"/>
    <property type="project" value="InterPro"/>
</dbReference>
<keyword evidence="3" id="KW-1003">Cell membrane</keyword>
<accession>A0A3N6LP59</accession>
<dbReference type="InterPro" id="IPR050901">
    <property type="entry name" value="BP-dep_ABC_trans_perm"/>
</dbReference>